<evidence type="ECO:0000313" key="2">
    <source>
        <dbReference type="Proteomes" id="UP000007015"/>
    </source>
</evidence>
<evidence type="ECO:0000313" key="1">
    <source>
        <dbReference type="EMBL" id="EAZ05392.1"/>
    </source>
</evidence>
<accession>A2YQN1</accession>
<keyword evidence="2" id="KW-1185">Reference proteome</keyword>
<proteinExistence type="predicted"/>
<protein>
    <submittedName>
        <fullName evidence="1">Uncharacterized protein</fullName>
    </submittedName>
</protein>
<dbReference type="Proteomes" id="UP000007015">
    <property type="component" value="Chromosome 8"/>
</dbReference>
<reference evidence="1 2" key="1">
    <citation type="journal article" date="2005" name="PLoS Biol.">
        <title>The genomes of Oryza sativa: a history of duplications.</title>
        <authorList>
            <person name="Yu J."/>
            <person name="Wang J."/>
            <person name="Lin W."/>
            <person name="Li S."/>
            <person name="Li H."/>
            <person name="Zhou J."/>
            <person name="Ni P."/>
            <person name="Dong W."/>
            <person name="Hu S."/>
            <person name="Zeng C."/>
            <person name="Zhang J."/>
            <person name="Zhang Y."/>
            <person name="Li R."/>
            <person name="Xu Z."/>
            <person name="Li S."/>
            <person name="Li X."/>
            <person name="Zheng H."/>
            <person name="Cong L."/>
            <person name="Lin L."/>
            <person name="Yin J."/>
            <person name="Geng J."/>
            <person name="Li G."/>
            <person name="Shi J."/>
            <person name="Liu J."/>
            <person name="Lv H."/>
            <person name="Li J."/>
            <person name="Wang J."/>
            <person name="Deng Y."/>
            <person name="Ran L."/>
            <person name="Shi X."/>
            <person name="Wang X."/>
            <person name="Wu Q."/>
            <person name="Li C."/>
            <person name="Ren X."/>
            <person name="Wang J."/>
            <person name="Wang X."/>
            <person name="Li D."/>
            <person name="Liu D."/>
            <person name="Zhang X."/>
            <person name="Ji Z."/>
            <person name="Zhao W."/>
            <person name="Sun Y."/>
            <person name="Zhang Z."/>
            <person name="Bao J."/>
            <person name="Han Y."/>
            <person name="Dong L."/>
            <person name="Ji J."/>
            <person name="Chen P."/>
            <person name="Wu S."/>
            <person name="Liu J."/>
            <person name="Xiao Y."/>
            <person name="Bu D."/>
            <person name="Tan J."/>
            <person name="Yang L."/>
            <person name="Ye C."/>
            <person name="Zhang J."/>
            <person name="Xu J."/>
            <person name="Zhou Y."/>
            <person name="Yu Y."/>
            <person name="Zhang B."/>
            <person name="Zhuang S."/>
            <person name="Wei H."/>
            <person name="Liu B."/>
            <person name="Lei M."/>
            <person name="Yu H."/>
            <person name="Li Y."/>
            <person name="Xu H."/>
            <person name="Wei S."/>
            <person name="He X."/>
            <person name="Fang L."/>
            <person name="Zhang Z."/>
            <person name="Zhang Y."/>
            <person name="Huang X."/>
            <person name="Su Z."/>
            <person name="Tong W."/>
            <person name="Li J."/>
            <person name="Tong Z."/>
            <person name="Li S."/>
            <person name="Ye J."/>
            <person name="Wang L."/>
            <person name="Fang L."/>
            <person name="Lei T."/>
            <person name="Chen C."/>
            <person name="Chen H."/>
            <person name="Xu Z."/>
            <person name="Li H."/>
            <person name="Huang H."/>
            <person name="Zhang F."/>
            <person name="Xu H."/>
            <person name="Li N."/>
            <person name="Zhao C."/>
            <person name="Li S."/>
            <person name="Dong L."/>
            <person name="Huang Y."/>
            <person name="Li L."/>
            <person name="Xi Y."/>
            <person name="Qi Q."/>
            <person name="Li W."/>
            <person name="Zhang B."/>
            <person name="Hu W."/>
            <person name="Zhang Y."/>
            <person name="Tian X."/>
            <person name="Jiao Y."/>
            <person name="Liang X."/>
            <person name="Jin J."/>
            <person name="Gao L."/>
            <person name="Zheng W."/>
            <person name="Hao B."/>
            <person name="Liu S."/>
            <person name="Wang W."/>
            <person name="Yuan L."/>
            <person name="Cao M."/>
            <person name="McDermott J."/>
            <person name="Samudrala R."/>
            <person name="Wang J."/>
            <person name="Wong G.K."/>
            <person name="Yang H."/>
        </authorList>
    </citation>
    <scope>NUCLEOTIDE SEQUENCE [LARGE SCALE GENOMIC DNA]</scope>
    <source>
        <strain evidence="2">cv. 93-11</strain>
    </source>
</reference>
<sequence>MQPSRMARPMSPPAASALNSLARIRTGRRLLSLAAVLATDPAAYVAVAVAGLCKVN</sequence>
<name>A2YQN1_ORYSI</name>
<dbReference type="Gramene" id="BGIOSGA027884-TA">
    <property type="protein sequence ID" value="BGIOSGA027884-PA"/>
    <property type="gene ID" value="BGIOSGA027884"/>
</dbReference>
<dbReference type="AlphaFoldDB" id="A2YQN1"/>
<dbReference type="EMBL" id="CM000133">
    <property type="protein sequence ID" value="EAZ05392.1"/>
    <property type="molecule type" value="Genomic_DNA"/>
</dbReference>
<gene>
    <name evidence="1" type="ORF">OsI_27600</name>
</gene>
<organism evidence="1 2">
    <name type="scientific">Oryza sativa subsp. indica</name>
    <name type="common">Rice</name>
    <dbReference type="NCBI Taxonomy" id="39946"/>
    <lineage>
        <taxon>Eukaryota</taxon>
        <taxon>Viridiplantae</taxon>
        <taxon>Streptophyta</taxon>
        <taxon>Embryophyta</taxon>
        <taxon>Tracheophyta</taxon>
        <taxon>Spermatophyta</taxon>
        <taxon>Magnoliopsida</taxon>
        <taxon>Liliopsida</taxon>
        <taxon>Poales</taxon>
        <taxon>Poaceae</taxon>
        <taxon>BOP clade</taxon>
        <taxon>Oryzoideae</taxon>
        <taxon>Oryzeae</taxon>
        <taxon>Oryzinae</taxon>
        <taxon>Oryza</taxon>
        <taxon>Oryza sativa</taxon>
    </lineage>
</organism>
<dbReference type="HOGENOM" id="CLU_3017503_0_0_1"/>